<organism evidence="3">
    <name type="scientific">Oikopleura dioica</name>
    <name type="common">Tunicate</name>
    <dbReference type="NCBI Taxonomy" id="34765"/>
    <lineage>
        <taxon>Eukaryota</taxon>
        <taxon>Metazoa</taxon>
        <taxon>Chordata</taxon>
        <taxon>Tunicata</taxon>
        <taxon>Appendicularia</taxon>
        <taxon>Copelata</taxon>
        <taxon>Oikopleuridae</taxon>
        <taxon>Oikopleura</taxon>
    </lineage>
</organism>
<accession>E4XFN4</accession>
<protein>
    <recommendedName>
        <fullName evidence="5">Meckelin</fullName>
    </recommendedName>
</protein>
<gene>
    <name evidence="3" type="ORF">GSOID_T00010240001</name>
</gene>
<evidence type="ECO:0000313" key="4">
    <source>
        <dbReference type="Proteomes" id="UP000001307"/>
    </source>
</evidence>
<keyword evidence="1" id="KW-1133">Transmembrane helix</keyword>
<keyword evidence="1" id="KW-0812">Transmembrane</keyword>
<reference evidence="3" key="1">
    <citation type="journal article" date="2010" name="Science">
        <title>Plasticity of animal genome architecture unmasked by rapid evolution of a pelagic tunicate.</title>
        <authorList>
            <person name="Denoeud F."/>
            <person name="Henriet S."/>
            <person name="Mungpakdee S."/>
            <person name="Aury J.M."/>
            <person name="Da Silva C."/>
            <person name="Brinkmann H."/>
            <person name="Mikhaleva J."/>
            <person name="Olsen L.C."/>
            <person name="Jubin C."/>
            <person name="Canestro C."/>
            <person name="Bouquet J.M."/>
            <person name="Danks G."/>
            <person name="Poulain J."/>
            <person name="Campsteijn C."/>
            <person name="Adamski M."/>
            <person name="Cross I."/>
            <person name="Yadetie F."/>
            <person name="Muffato M."/>
            <person name="Louis A."/>
            <person name="Butcher S."/>
            <person name="Tsagkogeorga G."/>
            <person name="Konrad A."/>
            <person name="Singh S."/>
            <person name="Jensen M.F."/>
            <person name="Cong E.H."/>
            <person name="Eikeseth-Otteraa H."/>
            <person name="Noel B."/>
            <person name="Anthouard V."/>
            <person name="Porcel B.M."/>
            <person name="Kachouri-Lafond R."/>
            <person name="Nishino A."/>
            <person name="Ugolini M."/>
            <person name="Chourrout P."/>
            <person name="Nishida H."/>
            <person name="Aasland R."/>
            <person name="Huzurbazar S."/>
            <person name="Westhof E."/>
            <person name="Delsuc F."/>
            <person name="Lehrach H."/>
            <person name="Reinhardt R."/>
            <person name="Weissenbach J."/>
            <person name="Roy S.W."/>
            <person name="Artiguenave F."/>
            <person name="Postlethwait J.H."/>
            <person name="Manak J.R."/>
            <person name="Thompson E.M."/>
            <person name="Jaillon O."/>
            <person name="Du Pasquier L."/>
            <person name="Boudinot P."/>
            <person name="Liberles D.A."/>
            <person name="Volff J.N."/>
            <person name="Philippe H."/>
            <person name="Lenhard B."/>
            <person name="Roest Crollius H."/>
            <person name="Wincker P."/>
            <person name="Chourrout D."/>
        </authorList>
    </citation>
    <scope>NUCLEOTIDE SEQUENCE [LARGE SCALE GENOMIC DNA]</scope>
</reference>
<dbReference type="Pfam" id="PF09773">
    <property type="entry name" value="Meckelin"/>
    <property type="match status" value="1"/>
</dbReference>
<dbReference type="InParanoid" id="E4XFN4"/>
<dbReference type="AlphaFoldDB" id="E4XFN4"/>
<dbReference type="OrthoDB" id="419138at2759"/>
<proteinExistence type="predicted"/>
<feature type="transmembrane region" description="Helical" evidence="1">
    <location>
        <begin position="879"/>
        <end position="902"/>
    </location>
</feature>
<dbReference type="PANTHER" id="PTHR21274:SF0">
    <property type="entry name" value="MECKELIN"/>
    <property type="match status" value="1"/>
</dbReference>
<dbReference type="PANTHER" id="PTHR21274">
    <property type="entry name" value="MECKELIN"/>
    <property type="match status" value="1"/>
</dbReference>
<dbReference type="EMBL" id="FN653045">
    <property type="protein sequence ID" value="CBY24380.1"/>
    <property type="molecule type" value="Genomic_DNA"/>
</dbReference>
<dbReference type="GO" id="GO:0060271">
    <property type="term" value="P:cilium assembly"/>
    <property type="evidence" value="ECO:0007669"/>
    <property type="project" value="InterPro"/>
</dbReference>
<keyword evidence="4" id="KW-1185">Reference proteome</keyword>
<evidence type="ECO:0000256" key="2">
    <source>
        <dbReference type="SAM" id="SignalP"/>
    </source>
</evidence>
<evidence type="ECO:0008006" key="5">
    <source>
        <dbReference type="Google" id="ProtNLM"/>
    </source>
</evidence>
<feature type="transmembrane region" description="Helical" evidence="1">
    <location>
        <begin position="497"/>
        <end position="523"/>
    </location>
</feature>
<feature type="transmembrane region" description="Helical" evidence="1">
    <location>
        <begin position="543"/>
        <end position="564"/>
    </location>
</feature>
<keyword evidence="2" id="KW-0732">Signal</keyword>
<evidence type="ECO:0000313" key="3">
    <source>
        <dbReference type="EMBL" id="CBY24380.1"/>
    </source>
</evidence>
<evidence type="ECO:0000256" key="1">
    <source>
        <dbReference type="SAM" id="Phobius"/>
    </source>
</evidence>
<dbReference type="Proteomes" id="UP000001307">
    <property type="component" value="Unassembled WGS sequence"/>
</dbReference>
<name>E4XFN4_OIKDI</name>
<dbReference type="GO" id="GO:0036038">
    <property type="term" value="C:MKS complex"/>
    <property type="evidence" value="ECO:0007669"/>
    <property type="project" value="InterPro"/>
</dbReference>
<feature type="signal peptide" evidence="2">
    <location>
        <begin position="1"/>
        <end position="15"/>
    </location>
</feature>
<feature type="transmembrane region" description="Helical" evidence="1">
    <location>
        <begin position="464"/>
        <end position="485"/>
    </location>
</feature>
<feature type="transmembrane region" description="Helical" evidence="1">
    <location>
        <begin position="664"/>
        <end position="685"/>
    </location>
</feature>
<sequence length="930" mass="103131">MKEILLFFLLPVVVCQQSFFIAKKTYADCTQTQFFDSATLTCVACPANSGTTAAKPNECKCNKGFKTSYTLASSVLALTCTECPTGQAMSLDGTACYSCGSGASLDASSGHCTCDNSGEVLQEQNAAGVFEASVSCSPCDSTKTANAQSDKCISCPLDLALPNTNQCTCTVSNTIDDVCFAESQSLSAETTVTRAGQQISSALFASNLISSYQKCLDGKDSVACNFLANLCVLQLSSSSGSACSLLAQVQTGRQPLTTIQSWREQLPWIILSQTDYQSLSTYAGIEKVFDYQSSLNIAIATYSVNGTYLGLQKGTGGLLQLCKLYDNHLDKLWSFGAPVKQTCTIKVENSGDTKFLDLYLEDDDKLYPLPVITSCDSSCSATVNSELQYTRRIFTADTISNTDYARALTSLTFTTEITEEGKILPPKVQAVYGDVSSVEGAFFDAAFELKYERSSGTAEEQWKIVLGVLVGVFFFISLILFISWNRRNGTMMLDGTMIIKFLLAILDGLAWAMFVTSASFAIYWFFAKNSVDPGQLPEDQSTLFITVTVLAFVFKFVNVIHIVLDQSYADVFFIDWERERPIAEGDQSMKKTTASKISIWRTILAANEWSEIQTTRKTSITLQLFVVIFLLEVLNFDDYGCTTPSQSPAFKFNCENDAQRQDSLYLRAGLAMIVYGATALGQFIINRLIISMFFNPILNFVDLLSVMNVSLFTLTHKQFGYYAHGKSVHGRADTDMLDLQNCLRREANGQTGTRGLEPGQDITTFEIKVTTEFRQYYDTFYRAAMVGNTMGAGNEDEHNKSQVESYRRLNTFLQKFFMHGLPSLKMQFNSKGLIEKFLDIEFSTQPQPVVSDLYRDQRGETIGNALFYGNESHLVVFEILAFVVFDIAFTSFILSAVITYVLSQIIRFLRQTLARRNLSSRTMIDKRFLV</sequence>
<feature type="chain" id="PRO_5012926325" description="Meckelin" evidence="2">
    <location>
        <begin position="16"/>
        <end position="930"/>
    </location>
</feature>
<dbReference type="InterPro" id="IPR019170">
    <property type="entry name" value="Meckelin"/>
</dbReference>
<keyword evidence="1" id="KW-0472">Membrane</keyword>